<feature type="domain" description="Heme-copper oxidase subunit III family profile" evidence="8">
    <location>
        <begin position="1"/>
        <end position="194"/>
    </location>
</feature>
<dbReference type="InterPro" id="IPR035973">
    <property type="entry name" value="Cyt_c_oxidase_su3-like_sf"/>
</dbReference>
<feature type="transmembrane region" description="Helical" evidence="7">
    <location>
        <begin position="168"/>
        <end position="191"/>
    </location>
</feature>
<dbReference type="Gene3D" id="1.20.120.80">
    <property type="entry name" value="Cytochrome c oxidase, subunit III, four-helix bundle"/>
    <property type="match status" value="1"/>
</dbReference>
<dbReference type="InterPro" id="IPR024791">
    <property type="entry name" value="Cyt_c/ubiquinol_Oxase_su3"/>
</dbReference>
<evidence type="ECO:0000256" key="1">
    <source>
        <dbReference type="ARBA" id="ARBA00004141"/>
    </source>
</evidence>
<dbReference type="KEGG" id="rhoz:GXP67_24300"/>
<keyword evidence="5 7" id="KW-0472">Membrane</keyword>
<evidence type="ECO:0000256" key="3">
    <source>
        <dbReference type="ARBA" id="ARBA00022692"/>
    </source>
</evidence>
<keyword evidence="3 6" id="KW-0812">Transmembrane</keyword>
<dbReference type="Proteomes" id="UP000480178">
    <property type="component" value="Chromosome"/>
</dbReference>
<dbReference type="InterPro" id="IPR013833">
    <property type="entry name" value="Cyt_c_oxidase_su3_a-hlx"/>
</dbReference>
<dbReference type="EMBL" id="CP048222">
    <property type="protein sequence ID" value="QHT69544.1"/>
    <property type="molecule type" value="Genomic_DNA"/>
</dbReference>
<feature type="transmembrane region" description="Helical" evidence="7">
    <location>
        <begin position="126"/>
        <end position="147"/>
    </location>
</feature>
<dbReference type="Pfam" id="PF00510">
    <property type="entry name" value="COX3"/>
    <property type="match status" value="1"/>
</dbReference>
<sequence>MSNILTRRREPFRFMLIVGIVGIVFLFLTLSLLYLLRKSSTDWVAFHIPLIFWVSTGMILLSSITLHQAIIYFKREHFRRYRWSMGITLLLGVLFICTQLLGWWQLTSEGIGMKTPAGAFLYMLTGLHILHILGGIVFLSVAFVHAVKRPQYVDSFVYSVNPPNLLRLQLGTVYWHFVDGLWIYLFLFLLYHQG</sequence>
<feature type="transmembrane region" description="Helical" evidence="7">
    <location>
        <begin position="12"/>
        <end position="36"/>
    </location>
</feature>
<evidence type="ECO:0000256" key="2">
    <source>
        <dbReference type="ARBA" id="ARBA00010581"/>
    </source>
</evidence>
<proteinExistence type="inferred from homology"/>
<reference evidence="9 10" key="1">
    <citation type="submission" date="2020-01" db="EMBL/GenBank/DDBJ databases">
        <authorList>
            <person name="Kim M.K."/>
        </authorList>
    </citation>
    <scope>NUCLEOTIDE SEQUENCE [LARGE SCALE GENOMIC DNA]</scope>
    <source>
        <strain evidence="9 10">172606-1</strain>
    </source>
</reference>
<dbReference type="PANTHER" id="PTHR11403">
    <property type="entry name" value="CYTOCHROME C OXIDASE SUBUNIT III"/>
    <property type="match status" value="1"/>
</dbReference>
<feature type="transmembrane region" description="Helical" evidence="7">
    <location>
        <begin position="85"/>
        <end position="106"/>
    </location>
</feature>
<evidence type="ECO:0000259" key="8">
    <source>
        <dbReference type="PROSITE" id="PS50253"/>
    </source>
</evidence>
<dbReference type="AlphaFoldDB" id="A0A6C0GNW9"/>
<evidence type="ECO:0000256" key="7">
    <source>
        <dbReference type="SAM" id="Phobius"/>
    </source>
</evidence>
<gene>
    <name evidence="9" type="ORF">GXP67_24300</name>
</gene>
<dbReference type="GO" id="GO:0005886">
    <property type="term" value="C:plasma membrane"/>
    <property type="evidence" value="ECO:0007669"/>
    <property type="project" value="UniProtKB-SubCell"/>
</dbReference>
<dbReference type="GO" id="GO:0019646">
    <property type="term" value="P:aerobic electron transport chain"/>
    <property type="evidence" value="ECO:0007669"/>
    <property type="project" value="InterPro"/>
</dbReference>
<accession>A0A6C0GNW9</accession>
<evidence type="ECO:0000256" key="6">
    <source>
        <dbReference type="RuleBase" id="RU003376"/>
    </source>
</evidence>
<dbReference type="PANTHER" id="PTHR11403:SF10">
    <property type="entry name" value="CYTOCHROME C OXIDASE"/>
    <property type="match status" value="1"/>
</dbReference>
<evidence type="ECO:0000256" key="4">
    <source>
        <dbReference type="ARBA" id="ARBA00022989"/>
    </source>
</evidence>
<dbReference type="GO" id="GO:0004129">
    <property type="term" value="F:cytochrome-c oxidase activity"/>
    <property type="evidence" value="ECO:0007669"/>
    <property type="project" value="InterPro"/>
</dbReference>
<name>A0A6C0GNW9_9BACT</name>
<dbReference type="SUPFAM" id="SSF81452">
    <property type="entry name" value="Cytochrome c oxidase subunit III-like"/>
    <property type="match status" value="1"/>
</dbReference>
<keyword evidence="4 7" id="KW-1133">Transmembrane helix</keyword>
<evidence type="ECO:0000313" key="9">
    <source>
        <dbReference type="EMBL" id="QHT69544.1"/>
    </source>
</evidence>
<dbReference type="InterPro" id="IPR000298">
    <property type="entry name" value="Cyt_c_oxidase-like_su3"/>
</dbReference>
<dbReference type="PROSITE" id="PS50253">
    <property type="entry name" value="COX3"/>
    <property type="match status" value="1"/>
</dbReference>
<organism evidence="9 10">
    <name type="scientific">Rhodocytophaga rosea</name>
    <dbReference type="NCBI Taxonomy" id="2704465"/>
    <lineage>
        <taxon>Bacteria</taxon>
        <taxon>Pseudomonadati</taxon>
        <taxon>Bacteroidota</taxon>
        <taxon>Cytophagia</taxon>
        <taxon>Cytophagales</taxon>
        <taxon>Rhodocytophagaceae</taxon>
        <taxon>Rhodocytophaga</taxon>
    </lineage>
</organism>
<keyword evidence="10" id="KW-1185">Reference proteome</keyword>
<dbReference type="RefSeq" id="WP_162445532.1">
    <property type="nucleotide sequence ID" value="NZ_CP048222.1"/>
</dbReference>
<evidence type="ECO:0000313" key="10">
    <source>
        <dbReference type="Proteomes" id="UP000480178"/>
    </source>
</evidence>
<comment type="similarity">
    <text evidence="2 6">Belongs to the cytochrome c oxidase subunit 3 family.</text>
</comment>
<feature type="transmembrane region" description="Helical" evidence="7">
    <location>
        <begin position="48"/>
        <end position="73"/>
    </location>
</feature>
<evidence type="ECO:0000256" key="5">
    <source>
        <dbReference type="ARBA" id="ARBA00023136"/>
    </source>
</evidence>
<protein>
    <submittedName>
        <fullName evidence="9">Heme-copper oxidase subunit III</fullName>
    </submittedName>
</protein>
<comment type="subcellular location">
    <subcellularLocation>
        <location evidence="6">Cell membrane</location>
        <topology evidence="6">Multi-pass membrane protein</topology>
    </subcellularLocation>
    <subcellularLocation>
        <location evidence="1">Membrane</location>
        <topology evidence="1">Multi-pass membrane protein</topology>
    </subcellularLocation>
</comment>